<dbReference type="EMBL" id="JACHDY010000001">
    <property type="protein sequence ID" value="MBB5315637.1"/>
    <property type="molecule type" value="Genomic_DNA"/>
</dbReference>
<dbReference type="Proteomes" id="UP000568106">
    <property type="component" value="Unassembled WGS sequence"/>
</dbReference>
<feature type="transmembrane region" description="Helical" evidence="5">
    <location>
        <begin position="164"/>
        <end position="184"/>
    </location>
</feature>
<feature type="transmembrane region" description="Helical" evidence="5">
    <location>
        <begin position="121"/>
        <end position="143"/>
    </location>
</feature>
<accession>A0A7W8IEU1</accession>
<protein>
    <submittedName>
        <fullName evidence="6">ZIP family zinc transporter/zinc and cadmium transporter</fullName>
    </submittedName>
</protein>
<evidence type="ECO:0000256" key="5">
    <source>
        <dbReference type="SAM" id="Phobius"/>
    </source>
</evidence>
<keyword evidence="2 5" id="KW-0812">Transmembrane</keyword>
<evidence type="ECO:0000313" key="6">
    <source>
        <dbReference type="EMBL" id="MBB5315637.1"/>
    </source>
</evidence>
<comment type="caution">
    <text evidence="6">The sequence shown here is derived from an EMBL/GenBank/DDBJ whole genome shotgun (WGS) entry which is preliminary data.</text>
</comment>
<comment type="subcellular location">
    <subcellularLocation>
        <location evidence="1">Membrane</location>
        <topology evidence="1">Multi-pass membrane protein</topology>
    </subcellularLocation>
</comment>
<dbReference type="InterPro" id="IPR003689">
    <property type="entry name" value="ZIP"/>
</dbReference>
<keyword evidence="3 5" id="KW-1133">Transmembrane helix</keyword>
<evidence type="ECO:0000256" key="1">
    <source>
        <dbReference type="ARBA" id="ARBA00004141"/>
    </source>
</evidence>
<dbReference type="GO" id="GO:0016020">
    <property type="term" value="C:membrane"/>
    <property type="evidence" value="ECO:0007669"/>
    <property type="project" value="UniProtKB-SubCell"/>
</dbReference>
<dbReference type="PANTHER" id="PTHR11040:SF44">
    <property type="entry name" value="PROTEIN ZNTC-RELATED"/>
    <property type="match status" value="1"/>
</dbReference>
<feature type="transmembrane region" description="Helical" evidence="5">
    <location>
        <begin position="35"/>
        <end position="55"/>
    </location>
</feature>
<dbReference type="AlphaFoldDB" id="A0A7W8IEU1"/>
<evidence type="ECO:0000256" key="4">
    <source>
        <dbReference type="ARBA" id="ARBA00023136"/>
    </source>
</evidence>
<keyword evidence="7" id="KW-1185">Reference proteome</keyword>
<proteinExistence type="predicted"/>
<dbReference type="GO" id="GO:0005385">
    <property type="term" value="F:zinc ion transmembrane transporter activity"/>
    <property type="evidence" value="ECO:0007669"/>
    <property type="project" value="TreeGrafter"/>
</dbReference>
<gene>
    <name evidence="6" type="ORF">HDF09_000287</name>
</gene>
<reference evidence="6" key="1">
    <citation type="submission" date="2020-08" db="EMBL/GenBank/DDBJ databases">
        <title>Genomic Encyclopedia of Type Strains, Phase IV (KMG-V): Genome sequencing to study the core and pangenomes of soil and plant-associated prokaryotes.</title>
        <authorList>
            <person name="Whitman W."/>
        </authorList>
    </citation>
    <scope>NUCLEOTIDE SEQUENCE [LARGE SCALE GENOMIC DNA]</scope>
    <source>
        <strain evidence="6">M8UP27</strain>
    </source>
</reference>
<evidence type="ECO:0000256" key="3">
    <source>
        <dbReference type="ARBA" id="ARBA00022989"/>
    </source>
</evidence>
<sequence length="242" mass="25798">MSALWLSLTLGLVAGLADFLGGFLLVRQSPSARALRYFVALGAGFMLAAAVLEMIPEGLRVNARFAPLLILAGYCGVHLLEHSLVPHFHFGEETHHHEFISAKTSYSVLLGLATHTFFDGVAIGSGFVLSHWLGWILFFAVFLHKIPEGFTMASVMLAGGRGAAAALNSALFLGAMTVLGVLVINLEPAWVRVGLPLSAGVTIYVAATDLVPEVNREPGLRMALVFFAGVVVFFILRLLGPG</sequence>
<keyword evidence="4 5" id="KW-0472">Membrane</keyword>
<evidence type="ECO:0000256" key="2">
    <source>
        <dbReference type="ARBA" id="ARBA00022692"/>
    </source>
</evidence>
<name>A0A7W8IEU1_9BACT</name>
<evidence type="ECO:0000313" key="7">
    <source>
        <dbReference type="Proteomes" id="UP000568106"/>
    </source>
</evidence>
<dbReference type="PANTHER" id="PTHR11040">
    <property type="entry name" value="ZINC/IRON TRANSPORTER"/>
    <property type="match status" value="1"/>
</dbReference>
<feature type="transmembrane region" description="Helical" evidence="5">
    <location>
        <begin position="219"/>
        <end position="239"/>
    </location>
</feature>
<dbReference type="Pfam" id="PF02535">
    <property type="entry name" value="Zip"/>
    <property type="match status" value="1"/>
</dbReference>
<organism evidence="6 7">
    <name type="scientific">Tunturiibacter empetritectus</name>
    <dbReference type="NCBI Taxonomy" id="3069691"/>
    <lineage>
        <taxon>Bacteria</taxon>
        <taxon>Pseudomonadati</taxon>
        <taxon>Acidobacteriota</taxon>
        <taxon>Terriglobia</taxon>
        <taxon>Terriglobales</taxon>
        <taxon>Acidobacteriaceae</taxon>
        <taxon>Tunturiibacter</taxon>
    </lineage>
</organism>